<dbReference type="PANTHER" id="PTHR12863">
    <property type="entry name" value="FATTY ACID HYDROXYLASE"/>
    <property type="match status" value="1"/>
</dbReference>
<dbReference type="InterPro" id="IPR006694">
    <property type="entry name" value="Fatty_acid_hydroxylase"/>
</dbReference>
<keyword evidence="17" id="KW-1185">Reference proteome</keyword>
<feature type="transmembrane region" description="Helical" evidence="14">
    <location>
        <begin position="110"/>
        <end position="132"/>
    </location>
</feature>
<dbReference type="Proteomes" id="UP000559010">
    <property type="component" value="Unassembled WGS sequence"/>
</dbReference>
<keyword evidence="13" id="KW-0275">Fatty acid biosynthesis</keyword>
<gene>
    <name evidence="16" type="ORF">HH304_17965</name>
</gene>
<keyword evidence="5" id="KW-0479">Metal-binding</keyword>
<protein>
    <submittedName>
        <fullName evidence="16">Fatty acid hydroxylase</fullName>
    </submittedName>
</protein>
<keyword evidence="7" id="KW-0276">Fatty acid metabolism</keyword>
<evidence type="ECO:0000256" key="8">
    <source>
        <dbReference type="ARBA" id="ARBA00022833"/>
    </source>
</evidence>
<comment type="cofactor">
    <cofactor evidence="1">
        <name>Zn(2+)</name>
        <dbReference type="ChEBI" id="CHEBI:29105"/>
    </cofactor>
</comment>
<evidence type="ECO:0000256" key="6">
    <source>
        <dbReference type="ARBA" id="ARBA00022824"/>
    </source>
</evidence>
<evidence type="ECO:0000313" key="16">
    <source>
        <dbReference type="EMBL" id="NMM50300.1"/>
    </source>
</evidence>
<keyword evidence="12 14" id="KW-0472">Membrane</keyword>
<keyword evidence="8" id="KW-0862">Zinc</keyword>
<dbReference type="GO" id="GO:0005506">
    <property type="term" value="F:iron ion binding"/>
    <property type="evidence" value="ECO:0007669"/>
    <property type="project" value="InterPro"/>
</dbReference>
<keyword evidence="9 14" id="KW-1133">Transmembrane helix</keyword>
<evidence type="ECO:0000256" key="4">
    <source>
        <dbReference type="ARBA" id="ARBA00022692"/>
    </source>
</evidence>
<comment type="subcellular location">
    <subcellularLocation>
        <location evidence="2">Endoplasmic reticulum membrane</location>
        <topology evidence="2">Multi-pass membrane protein</topology>
    </subcellularLocation>
</comment>
<evidence type="ECO:0000256" key="1">
    <source>
        <dbReference type="ARBA" id="ARBA00001947"/>
    </source>
</evidence>
<evidence type="ECO:0000256" key="10">
    <source>
        <dbReference type="ARBA" id="ARBA00023002"/>
    </source>
</evidence>
<feature type="transmembrane region" description="Helical" evidence="14">
    <location>
        <begin position="34"/>
        <end position="52"/>
    </location>
</feature>
<accession>A0A848J716</accession>
<reference evidence="16 17" key="1">
    <citation type="submission" date="2020-04" db="EMBL/GenBank/DDBJ databases">
        <title>Flammeovirgaceae bacterium KN852 isolated from deep sea.</title>
        <authorList>
            <person name="Zhang D.-C."/>
        </authorList>
    </citation>
    <scope>NUCLEOTIDE SEQUENCE [LARGE SCALE GENOMIC DNA]</scope>
    <source>
        <strain evidence="16 17">KN852</strain>
    </source>
</reference>
<feature type="transmembrane region" description="Helical" evidence="14">
    <location>
        <begin position="138"/>
        <end position="161"/>
    </location>
</feature>
<feature type="domain" description="Fatty acid hydroxylase" evidence="15">
    <location>
        <begin position="68"/>
        <end position="199"/>
    </location>
</feature>
<comment type="caution">
    <text evidence="16">The sequence shown here is derived from an EMBL/GenBank/DDBJ whole genome shotgun (WGS) entry which is preliminary data.</text>
</comment>
<name>A0A848J716_9BACT</name>
<evidence type="ECO:0000256" key="13">
    <source>
        <dbReference type="ARBA" id="ARBA00023160"/>
    </source>
</evidence>
<keyword evidence="6" id="KW-0256">Endoplasmic reticulum</keyword>
<evidence type="ECO:0000256" key="11">
    <source>
        <dbReference type="ARBA" id="ARBA00023098"/>
    </source>
</evidence>
<keyword evidence="11" id="KW-0443">Lipid metabolism</keyword>
<dbReference type="EMBL" id="JABBNU010000012">
    <property type="protein sequence ID" value="NMM50300.1"/>
    <property type="molecule type" value="Genomic_DNA"/>
</dbReference>
<dbReference type="Pfam" id="PF04116">
    <property type="entry name" value="FA_hydroxylase"/>
    <property type="match status" value="1"/>
</dbReference>
<dbReference type="InterPro" id="IPR014430">
    <property type="entry name" value="Scs7"/>
</dbReference>
<evidence type="ECO:0000259" key="15">
    <source>
        <dbReference type="Pfam" id="PF04116"/>
    </source>
</evidence>
<evidence type="ECO:0000256" key="14">
    <source>
        <dbReference type="SAM" id="Phobius"/>
    </source>
</evidence>
<organism evidence="16 17">
    <name type="scientific">Marinigracilibium pacificum</name>
    <dbReference type="NCBI Taxonomy" id="2729599"/>
    <lineage>
        <taxon>Bacteria</taxon>
        <taxon>Pseudomonadati</taxon>
        <taxon>Bacteroidota</taxon>
        <taxon>Cytophagia</taxon>
        <taxon>Cytophagales</taxon>
        <taxon>Flammeovirgaceae</taxon>
        <taxon>Marinigracilibium</taxon>
    </lineage>
</organism>
<keyword evidence="4 14" id="KW-0812">Transmembrane</keyword>
<proteinExistence type="predicted"/>
<dbReference type="PANTHER" id="PTHR12863:SF1">
    <property type="entry name" value="FATTY ACID 2-HYDROXYLASE"/>
    <property type="match status" value="1"/>
</dbReference>
<dbReference type="GO" id="GO:0016020">
    <property type="term" value="C:membrane"/>
    <property type="evidence" value="ECO:0007669"/>
    <property type="project" value="InterPro"/>
</dbReference>
<evidence type="ECO:0000256" key="3">
    <source>
        <dbReference type="ARBA" id="ARBA00022516"/>
    </source>
</evidence>
<evidence type="ECO:0000256" key="5">
    <source>
        <dbReference type="ARBA" id="ARBA00022723"/>
    </source>
</evidence>
<evidence type="ECO:0000256" key="12">
    <source>
        <dbReference type="ARBA" id="ARBA00023136"/>
    </source>
</evidence>
<evidence type="ECO:0000256" key="2">
    <source>
        <dbReference type="ARBA" id="ARBA00004477"/>
    </source>
</evidence>
<dbReference type="GO" id="GO:0080132">
    <property type="term" value="F:fatty acid 2-hydroxylase activity"/>
    <property type="evidence" value="ECO:0007669"/>
    <property type="project" value="InterPro"/>
</dbReference>
<keyword evidence="10" id="KW-0560">Oxidoreductase</keyword>
<keyword evidence="3" id="KW-0444">Lipid biosynthesis</keyword>
<sequence>MEENLKVSSKLEDQQQTAKMFENPILERLRKSHIAVPISIFIITAAGLLVYAARTTDIPVLTTTLIFLTGVVVFTLVEYVVHKEVYHAKSESILKQGHTFHHDYPKQKSFLAMPPIMSIVTAIILFLLFRLILNDYSFSFLAGFLMSYAGYLIIHAITHIYKPPKNFLKIWWKHHLVHHYNDKVNFGVTSPFWDHVFGTVEKK</sequence>
<dbReference type="GO" id="GO:0006633">
    <property type="term" value="P:fatty acid biosynthetic process"/>
    <property type="evidence" value="ECO:0007669"/>
    <property type="project" value="UniProtKB-KW"/>
</dbReference>
<dbReference type="AlphaFoldDB" id="A0A848J716"/>
<evidence type="ECO:0000256" key="7">
    <source>
        <dbReference type="ARBA" id="ARBA00022832"/>
    </source>
</evidence>
<evidence type="ECO:0000313" key="17">
    <source>
        <dbReference type="Proteomes" id="UP000559010"/>
    </source>
</evidence>
<evidence type="ECO:0000256" key="9">
    <source>
        <dbReference type="ARBA" id="ARBA00022989"/>
    </source>
</evidence>
<dbReference type="RefSeq" id="WP_169684666.1">
    <property type="nucleotide sequence ID" value="NZ_JABBNU010000012.1"/>
</dbReference>
<feature type="transmembrane region" description="Helical" evidence="14">
    <location>
        <begin position="58"/>
        <end position="81"/>
    </location>
</feature>